<evidence type="ECO:0000313" key="2">
    <source>
        <dbReference type="EMBL" id="GBL92302.1"/>
    </source>
</evidence>
<gene>
    <name evidence="2" type="ORF">AVEN_35847_1</name>
</gene>
<organism evidence="2 3">
    <name type="scientific">Araneus ventricosus</name>
    <name type="common">Orbweaver spider</name>
    <name type="synonym">Epeira ventricosa</name>
    <dbReference type="NCBI Taxonomy" id="182803"/>
    <lineage>
        <taxon>Eukaryota</taxon>
        <taxon>Metazoa</taxon>
        <taxon>Ecdysozoa</taxon>
        <taxon>Arthropoda</taxon>
        <taxon>Chelicerata</taxon>
        <taxon>Arachnida</taxon>
        <taxon>Araneae</taxon>
        <taxon>Araneomorphae</taxon>
        <taxon>Entelegynae</taxon>
        <taxon>Araneoidea</taxon>
        <taxon>Araneidae</taxon>
        <taxon>Araneus</taxon>
    </lineage>
</organism>
<dbReference type="EMBL" id="BGPR01000085">
    <property type="protein sequence ID" value="GBL92302.1"/>
    <property type="molecule type" value="Genomic_DNA"/>
</dbReference>
<name>A0A4Y2BJ50_ARAVE</name>
<reference evidence="2 3" key="1">
    <citation type="journal article" date="2019" name="Sci. Rep.">
        <title>Orb-weaving spider Araneus ventricosus genome elucidates the spidroin gene catalogue.</title>
        <authorList>
            <person name="Kono N."/>
            <person name="Nakamura H."/>
            <person name="Ohtoshi R."/>
            <person name="Moran D.A.P."/>
            <person name="Shinohara A."/>
            <person name="Yoshida Y."/>
            <person name="Fujiwara M."/>
            <person name="Mori M."/>
            <person name="Tomita M."/>
            <person name="Arakawa K."/>
        </authorList>
    </citation>
    <scope>NUCLEOTIDE SEQUENCE [LARGE SCALE GENOMIC DNA]</scope>
</reference>
<evidence type="ECO:0000256" key="1">
    <source>
        <dbReference type="SAM" id="MobiDB-lite"/>
    </source>
</evidence>
<accession>A0A4Y2BJ50</accession>
<dbReference type="AlphaFoldDB" id="A0A4Y2BJ50"/>
<keyword evidence="3" id="KW-1185">Reference proteome</keyword>
<evidence type="ECO:0000313" key="3">
    <source>
        <dbReference type="Proteomes" id="UP000499080"/>
    </source>
</evidence>
<feature type="compositionally biased region" description="Basic and acidic residues" evidence="1">
    <location>
        <begin position="1"/>
        <end position="30"/>
    </location>
</feature>
<feature type="region of interest" description="Disordered" evidence="1">
    <location>
        <begin position="1"/>
        <end position="40"/>
    </location>
</feature>
<dbReference type="Proteomes" id="UP000499080">
    <property type="component" value="Unassembled WGS sequence"/>
</dbReference>
<protein>
    <submittedName>
        <fullName evidence="2">Uncharacterized protein</fullName>
    </submittedName>
</protein>
<sequence length="120" mass="13511">MITLQDMRRANKPRQTENQRTAFETKEHHPALPKHPGKQLKDWPPQQIVGYCGSCIIAPLRAAPAATTRFTGVRPVIGSGPKEPHHHYCAIGSTRSCLLIRQPLLRELTVFPRWGTKALE</sequence>
<proteinExistence type="predicted"/>
<comment type="caution">
    <text evidence="2">The sequence shown here is derived from an EMBL/GenBank/DDBJ whole genome shotgun (WGS) entry which is preliminary data.</text>
</comment>